<dbReference type="EMBL" id="JAKKPZ010000009">
    <property type="protein sequence ID" value="KAI1717293.1"/>
    <property type="molecule type" value="Genomic_DNA"/>
</dbReference>
<feature type="region of interest" description="Disordered" evidence="1">
    <location>
        <begin position="71"/>
        <end position="94"/>
    </location>
</feature>
<dbReference type="Proteomes" id="UP001201812">
    <property type="component" value="Unassembled WGS sequence"/>
</dbReference>
<accession>A0AAD4NAE6</accession>
<organism evidence="2 3">
    <name type="scientific">Ditylenchus destructor</name>
    <dbReference type="NCBI Taxonomy" id="166010"/>
    <lineage>
        <taxon>Eukaryota</taxon>
        <taxon>Metazoa</taxon>
        <taxon>Ecdysozoa</taxon>
        <taxon>Nematoda</taxon>
        <taxon>Chromadorea</taxon>
        <taxon>Rhabditida</taxon>
        <taxon>Tylenchina</taxon>
        <taxon>Tylenchomorpha</taxon>
        <taxon>Sphaerularioidea</taxon>
        <taxon>Anguinidae</taxon>
        <taxon>Anguininae</taxon>
        <taxon>Ditylenchus</taxon>
    </lineage>
</organism>
<feature type="compositionally biased region" description="Polar residues" evidence="1">
    <location>
        <begin position="73"/>
        <end position="86"/>
    </location>
</feature>
<proteinExistence type="predicted"/>
<dbReference type="AlphaFoldDB" id="A0AAD4NAE6"/>
<name>A0AAD4NAE6_9BILA</name>
<evidence type="ECO:0000313" key="2">
    <source>
        <dbReference type="EMBL" id="KAI1717293.1"/>
    </source>
</evidence>
<sequence>MECVAAQSLFTGNTAPVVTPERTVWGNERAVTFHVNGFNVIVRWGSREGPRTHIQLGGVVVGGKQWPFPSAEATLSASPSQHTNQPGVLPIPTA</sequence>
<keyword evidence="3" id="KW-1185">Reference proteome</keyword>
<comment type="caution">
    <text evidence="2">The sequence shown here is derived from an EMBL/GenBank/DDBJ whole genome shotgun (WGS) entry which is preliminary data.</text>
</comment>
<gene>
    <name evidence="2" type="ORF">DdX_07033</name>
</gene>
<reference evidence="2" key="1">
    <citation type="submission" date="2022-01" db="EMBL/GenBank/DDBJ databases">
        <title>Genome Sequence Resource for Two Populations of Ditylenchus destructor, the Migratory Endoparasitic Phytonematode.</title>
        <authorList>
            <person name="Zhang H."/>
            <person name="Lin R."/>
            <person name="Xie B."/>
        </authorList>
    </citation>
    <scope>NUCLEOTIDE SEQUENCE</scope>
    <source>
        <strain evidence="2">BazhouSP</strain>
    </source>
</reference>
<protein>
    <submittedName>
        <fullName evidence="2">Uncharacterized protein</fullName>
    </submittedName>
</protein>
<evidence type="ECO:0000256" key="1">
    <source>
        <dbReference type="SAM" id="MobiDB-lite"/>
    </source>
</evidence>
<evidence type="ECO:0000313" key="3">
    <source>
        <dbReference type="Proteomes" id="UP001201812"/>
    </source>
</evidence>